<protein>
    <recommendedName>
        <fullName evidence="1">diguanylate cyclase</fullName>
        <ecNumber evidence="1">2.7.7.65</ecNumber>
    </recommendedName>
</protein>
<dbReference type="CDD" id="cd01949">
    <property type="entry name" value="GGDEF"/>
    <property type="match status" value="1"/>
</dbReference>
<dbReference type="InterPro" id="IPR043128">
    <property type="entry name" value="Rev_trsase/Diguanyl_cyclase"/>
</dbReference>
<evidence type="ECO:0000256" key="3">
    <source>
        <dbReference type="SAM" id="Phobius"/>
    </source>
</evidence>
<feature type="transmembrane region" description="Helical" evidence="3">
    <location>
        <begin position="320"/>
        <end position="343"/>
    </location>
</feature>
<evidence type="ECO:0000259" key="4">
    <source>
        <dbReference type="PROSITE" id="PS50887"/>
    </source>
</evidence>
<organism evidence="5 6">
    <name type="scientific">Burkholderia multivorans</name>
    <dbReference type="NCBI Taxonomy" id="87883"/>
    <lineage>
        <taxon>Bacteria</taxon>
        <taxon>Pseudomonadati</taxon>
        <taxon>Pseudomonadota</taxon>
        <taxon>Betaproteobacteria</taxon>
        <taxon>Burkholderiales</taxon>
        <taxon>Burkholderiaceae</taxon>
        <taxon>Burkholderia</taxon>
        <taxon>Burkholderia cepacia complex</taxon>
    </lineage>
</organism>
<dbReference type="Proteomes" id="UP000237811">
    <property type="component" value="Unassembled WGS sequence"/>
</dbReference>
<accession>A0AB37AS58</accession>
<dbReference type="FunFam" id="3.30.70.270:FF:000001">
    <property type="entry name" value="Diguanylate cyclase domain protein"/>
    <property type="match status" value="1"/>
</dbReference>
<gene>
    <name evidence="5" type="ORF">C6P99_15335</name>
</gene>
<name>A0AB37AS58_9BURK</name>
<keyword evidence="3" id="KW-0472">Membrane</keyword>
<dbReference type="InterPro" id="IPR054327">
    <property type="entry name" value="His-kinase-like_sensor"/>
</dbReference>
<dbReference type="Gene3D" id="3.30.70.270">
    <property type="match status" value="1"/>
</dbReference>
<dbReference type="SMART" id="SM00267">
    <property type="entry name" value="GGDEF"/>
    <property type="match status" value="1"/>
</dbReference>
<dbReference type="NCBIfam" id="TIGR00254">
    <property type="entry name" value="GGDEF"/>
    <property type="match status" value="1"/>
</dbReference>
<dbReference type="Gene3D" id="3.30.450.20">
    <property type="entry name" value="PAS domain"/>
    <property type="match status" value="2"/>
</dbReference>
<feature type="domain" description="GGDEF" evidence="4">
    <location>
        <begin position="387"/>
        <end position="523"/>
    </location>
</feature>
<dbReference type="RefSeq" id="WP_105777120.1">
    <property type="nucleotide sequence ID" value="NZ_PVFQ01000024.1"/>
</dbReference>
<dbReference type="EMBL" id="PVFR01000047">
    <property type="protein sequence ID" value="PRE47453.1"/>
    <property type="molecule type" value="Genomic_DNA"/>
</dbReference>
<evidence type="ECO:0000313" key="6">
    <source>
        <dbReference type="Proteomes" id="UP000237811"/>
    </source>
</evidence>
<comment type="catalytic activity">
    <reaction evidence="2">
        <text>2 GTP = 3',3'-c-di-GMP + 2 diphosphate</text>
        <dbReference type="Rhea" id="RHEA:24898"/>
        <dbReference type="ChEBI" id="CHEBI:33019"/>
        <dbReference type="ChEBI" id="CHEBI:37565"/>
        <dbReference type="ChEBI" id="CHEBI:58805"/>
        <dbReference type="EC" id="2.7.7.65"/>
    </reaction>
</comment>
<dbReference type="GO" id="GO:1902201">
    <property type="term" value="P:negative regulation of bacterial-type flagellum-dependent cell motility"/>
    <property type="evidence" value="ECO:0007669"/>
    <property type="project" value="TreeGrafter"/>
</dbReference>
<dbReference type="GO" id="GO:0005886">
    <property type="term" value="C:plasma membrane"/>
    <property type="evidence" value="ECO:0007669"/>
    <property type="project" value="TreeGrafter"/>
</dbReference>
<reference evidence="5 6" key="1">
    <citation type="submission" date="2018-03" db="EMBL/GenBank/DDBJ databases">
        <authorList>
            <person name="Nguyen K."/>
            <person name="Fouts D."/>
            <person name="Sutton G."/>
        </authorList>
    </citation>
    <scope>NUCLEOTIDE SEQUENCE [LARGE SCALE GENOMIC DNA]</scope>
    <source>
        <strain evidence="5 6">AU14328</strain>
    </source>
</reference>
<dbReference type="InterPro" id="IPR029787">
    <property type="entry name" value="Nucleotide_cyclase"/>
</dbReference>
<keyword evidence="3" id="KW-0812">Transmembrane</keyword>
<dbReference type="Pfam" id="PF22588">
    <property type="entry name" value="dCache_1_like"/>
    <property type="match status" value="1"/>
</dbReference>
<dbReference type="InterPro" id="IPR050469">
    <property type="entry name" value="Diguanylate_Cyclase"/>
</dbReference>
<dbReference type="PANTHER" id="PTHR45138:SF9">
    <property type="entry name" value="DIGUANYLATE CYCLASE DGCM-RELATED"/>
    <property type="match status" value="1"/>
</dbReference>
<dbReference type="PROSITE" id="PS50887">
    <property type="entry name" value="GGDEF"/>
    <property type="match status" value="1"/>
</dbReference>
<feature type="transmembrane region" description="Helical" evidence="3">
    <location>
        <begin position="43"/>
        <end position="66"/>
    </location>
</feature>
<dbReference type="CDD" id="cd12915">
    <property type="entry name" value="PDC2_DGC_like"/>
    <property type="match status" value="1"/>
</dbReference>
<dbReference type="GO" id="GO:0052621">
    <property type="term" value="F:diguanylate cyclase activity"/>
    <property type="evidence" value="ECO:0007669"/>
    <property type="project" value="UniProtKB-EC"/>
</dbReference>
<evidence type="ECO:0000256" key="1">
    <source>
        <dbReference type="ARBA" id="ARBA00012528"/>
    </source>
</evidence>
<evidence type="ECO:0000313" key="5">
    <source>
        <dbReference type="EMBL" id="PRE47453.1"/>
    </source>
</evidence>
<sequence>MKRTFEESDLPINLPPANAISRARTLLSDFVGGVVRSTGNHPYAVGVSGTLAALIVIVVPLAIIAGDREKIIAHARENSENLNAVVAVDLERRFRFYDIQLQDLIQSAEDPQTQALPEAIRRRQLFPRLPDDDYVDGKFVVDTAGKIVASQGGKEVSPALRLNDRDYFTEQQKRPSAGLVISHPFHSRLRDGRLSLALTRRINKPDGTFDGIAFFEVQLGLFGGLFERINVGNPGIVEVLLDDGTVLAAKPFLQRIGVNVAGTPAFARMTAPDRGTIISTGSQGVERLYSYQRVAGFPLITVVAPAMDDVLSGWRRQSTITATIAILFGTVLAVGAWVLAWTLRDRERAQTELASLAATDPLTKLGNRRTLDQRLQLEWNRALRNQRPLSILFIDIDRFKLFNDTFGHAAGDEILSTVARSIASATRRSIDLAARYGGEEFTVVMPDTGHEGAAQIAEAIRSAIEALGIANPGSETGLVTVSIGAATCVPSNTGSPERLVAIADEQLYKAKSSGRNQVQSIALSNRHVARQD</sequence>
<evidence type="ECO:0000256" key="2">
    <source>
        <dbReference type="ARBA" id="ARBA00034247"/>
    </source>
</evidence>
<dbReference type="Pfam" id="PF00990">
    <property type="entry name" value="GGDEF"/>
    <property type="match status" value="1"/>
</dbReference>
<dbReference type="AlphaFoldDB" id="A0AB37AS58"/>
<dbReference type="CDD" id="cd12914">
    <property type="entry name" value="PDC1_DGC_like"/>
    <property type="match status" value="1"/>
</dbReference>
<comment type="caution">
    <text evidence="5">The sequence shown here is derived from an EMBL/GenBank/DDBJ whole genome shotgun (WGS) entry which is preliminary data.</text>
</comment>
<proteinExistence type="predicted"/>
<dbReference type="InterPro" id="IPR000160">
    <property type="entry name" value="GGDEF_dom"/>
</dbReference>
<dbReference type="GO" id="GO:0043709">
    <property type="term" value="P:cell adhesion involved in single-species biofilm formation"/>
    <property type="evidence" value="ECO:0007669"/>
    <property type="project" value="TreeGrafter"/>
</dbReference>
<dbReference type="EC" id="2.7.7.65" evidence="1"/>
<dbReference type="SUPFAM" id="SSF55073">
    <property type="entry name" value="Nucleotide cyclase"/>
    <property type="match status" value="1"/>
</dbReference>
<dbReference type="PANTHER" id="PTHR45138">
    <property type="entry name" value="REGULATORY COMPONENTS OF SENSORY TRANSDUCTION SYSTEM"/>
    <property type="match status" value="1"/>
</dbReference>
<keyword evidence="3" id="KW-1133">Transmembrane helix</keyword>